<evidence type="ECO:0000256" key="3">
    <source>
        <dbReference type="ARBA" id="ARBA00022448"/>
    </source>
</evidence>
<dbReference type="InterPro" id="IPR003663">
    <property type="entry name" value="Sugar/inositol_transpt"/>
</dbReference>
<feature type="transmembrane region" description="Helical" evidence="8">
    <location>
        <begin position="227"/>
        <end position="248"/>
    </location>
</feature>
<keyword evidence="6 8" id="KW-0472">Membrane</keyword>
<dbReference type="PANTHER" id="PTHR48022">
    <property type="entry name" value="PLASTIDIC GLUCOSE TRANSPORTER 4"/>
    <property type="match status" value="1"/>
</dbReference>
<dbReference type="Proteomes" id="UP000076744">
    <property type="component" value="Unassembled WGS sequence"/>
</dbReference>
<feature type="transmembrane region" description="Helical" evidence="8">
    <location>
        <begin position="471"/>
        <end position="488"/>
    </location>
</feature>
<dbReference type="EMBL" id="AZHB01000026">
    <property type="protein sequence ID" value="OAA55146.1"/>
    <property type="molecule type" value="Genomic_DNA"/>
</dbReference>
<evidence type="ECO:0000256" key="8">
    <source>
        <dbReference type="SAM" id="Phobius"/>
    </source>
</evidence>
<feature type="transmembrane region" description="Helical" evidence="8">
    <location>
        <begin position="153"/>
        <end position="176"/>
    </location>
</feature>
<dbReference type="GO" id="GO:0016020">
    <property type="term" value="C:membrane"/>
    <property type="evidence" value="ECO:0007669"/>
    <property type="project" value="UniProtKB-SubCell"/>
</dbReference>
<dbReference type="GO" id="GO:0005351">
    <property type="term" value="F:carbohydrate:proton symporter activity"/>
    <property type="evidence" value="ECO:0007669"/>
    <property type="project" value="TreeGrafter"/>
</dbReference>
<feature type="transmembrane region" description="Helical" evidence="8">
    <location>
        <begin position="188"/>
        <end position="207"/>
    </location>
</feature>
<dbReference type="GeneID" id="30024359"/>
<evidence type="ECO:0000256" key="7">
    <source>
        <dbReference type="RuleBase" id="RU003346"/>
    </source>
</evidence>
<evidence type="ECO:0000256" key="6">
    <source>
        <dbReference type="ARBA" id="ARBA00023136"/>
    </source>
</evidence>
<feature type="domain" description="Major facilitator superfamily (MFS) profile" evidence="9">
    <location>
        <begin position="54"/>
        <end position="494"/>
    </location>
</feature>
<evidence type="ECO:0000313" key="11">
    <source>
        <dbReference type="Proteomes" id="UP000076744"/>
    </source>
</evidence>
<dbReference type="Gene3D" id="1.20.1250.20">
    <property type="entry name" value="MFS general substrate transporter like domains"/>
    <property type="match status" value="1"/>
</dbReference>
<feature type="transmembrane region" description="Helical" evidence="8">
    <location>
        <begin position="340"/>
        <end position="362"/>
    </location>
</feature>
<keyword evidence="4 8" id="KW-0812">Transmembrane</keyword>
<evidence type="ECO:0000256" key="4">
    <source>
        <dbReference type="ARBA" id="ARBA00022692"/>
    </source>
</evidence>
<proteinExistence type="inferred from homology"/>
<dbReference type="OrthoDB" id="6612291at2759"/>
<gene>
    <name evidence="10" type="ORF">ISF_08067</name>
</gene>
<dbReference type="STRING" id="1081104.A0A167N5C4"/>
<feature type="transmembrane region" description="Helical" evidence="8">
    <location>
        <begin position="129"/>
        <end position="147"/>
    </location>
</feature>
<feature type="transmembrane region" description="Helical" evidence="8">
    <location>
        <begin position="438"/>
        <end position="459"/>
    </location>
</feature>
<keyword evidence="3 7" id="KW-0813">Transport</keyword>
<comment type="caution">
    <text evidence="10">The sequence shown here is derived from an EMBL/GenBank/DDBJ whole genome shotgun (WGS) entry which is preliminary data.</text>
</comment>
<keyword evidence="11" id="KW-1185">Reference proteome</keyword>
<comment type="similarity">
    <text evidence="2 7">Belongs to the major facilitator superfamily. Sugar transporter (TC 2.A.1.1) family.</text>
</comment>
<dbReference type="FunFam" id="1.20.1250.20:FF:000078">
    <property type="entry name" value="MFS maltose transporter, putative"/>
    <property type="match status" value="1"/>
</dbReference>
<dbReference type="AlphaFoldDB" id="A0A167N5C4"/>
<sequence>MPTASHREDEAGLGAVARGGATDDRRADILEAVRAEHQLSFAQAVRLYPKAIGWSAFVSIGVIMLAFDPQLVGNLYATPQFKRDYGRPYKDGFIVDAAWQTGLSMGSPVGQVVGALLAAYPMDYFGRRVTFAACVLATTGIIFIQFFSQSLSVLLAGELLAGLVLGMFVVIAPAYASEVCPTALRGHLASYVNLCFVMGQLLANGVTAGTSKRTDHWAYSIPFALQWFWIVIILPGLLFVPESPWWYVRKGRLEDGKKALRRLASPSVNIEASLAFIVETNRLEQELEAGSTYLDCFRPVNLRRTEISIGVYCIQVLSGIYLINYGTVFFEEAGLPTDQAFNMSVGFLAVGFVGTLVSWAFMINVGRRVLYVWGLLMLVVIQLIIGILDCVPGRPARAIWAESALMLVWNFFYDISIGPICFVLLAECSATRVRSKTIAAATAAQGCLGIAMTVAIPYLINPAQANLQGKLGFFFGGLAGLCFAWAYFRVPETKGRTYEELDLLFAKGVSARQFAGYQLEGERSTAVKRVERGNSRQPSSSETGKLKNLMRIYSFAFFPRARRLLDPRPGRFPFSFSDSVCGSGFLSSPSAAWRSSETSATGSGWARMLSLSIRISAR</sequence>
<evidence type="ECO:0000256" key="2">
    <source>
        <dbReference type="ARBA" id="ARBA00010992"/>
    </source>
</evidence>
<feature type="transmembrane region" description="Helical" evidence="8">
    <location>
        <begin position="97"/>
        <end position="117"/>
    </location>
</feature>
<dbReference type="InterPro" id="IPR005828">
    <property type="entry name" value="MFS_sugar_transport-like"/>
</dbReference>
<evidence type="ECO:0000256" key="1">
    <source>
        <dbReference type="ARBA" id="ARBA00004141"/>
    </source>
</evidence>
<dbReference type="PANTHER" id="PTHR48022:SF83">
    <property type="entry name" value="MAJOR FACILITATOR SUPERFAMILY (MFS) PROFILE DOMAIN-CONTAINING PROTEIN"/>
    <property type="match status" value="1"/>
</dbReference>
<dbReference type="InterPro" id="IPR020846">
    <property type="entry name" value="MFS_dom"/>
</dbReference>
<dbReference type="InterPro" id="IPR050360">
    <property type="entry name" value="MFS_Sugar_Transporters"/>
</dbReference>
<dbReference type="NCBIfam" id="TIGR00879">
    <property type="entry name" value="SP"/>
    <property type="match status" value="1"/>
</dbReference>
<evidence type="ECO:0000313" key="10">
    <source>
        <dbReference type="EMBL" id="OAA55146.1"/>
    </source>
</evidence>
<dbReference type="PROSITE" id="PS00216">
    <property type="entry name" value="SUGAR_TRANSPORT_1"/>
    <property type="match status" value="1"/>
</dbReference>
<feature type="transmembrane region" description="Helical" evidence="8">
    <location>
        <begin position="408"/>
        <end position="426"/>
    </location>
</feature>
<comment type="subcellular location">
    <subcellularLocation>
        <location evidence="1">Membrane</location>
        <topology evidence="1">Multi-pass membrane protein</topology>
    </subcellularLocation>
</comment>
<accession>A0A167N5C4</accession>
<evidence type="ECO:0000256" key="5">
    <source>
        <dbReference type="ARBA" id="ARBA00022989"/>
    </source>
</evidence>
<protein>
    <submittedName>
        <fullName evidence="10">Sugar/inositol transporter</fullName>
    </submittedName>
</protein>
<dbReference type="RefSeq" id="XP_018701156.1">
    <property type="nucleotide sequence ID" value="XM_018851670.1"/>
</dbReference>
<organism evidence="10 11">
    <name type="scientific">Cordyceps fumosorosea (strain ARSEF 2679)</name>
    <name type="common">Isaria fumosorosea</name>
    <dbReference type="NCBI Taxonomy" id="1081104"/>
    <lineage>
        <taxon>Eukaryota</taxon>
        <taxon>Fungi</taxon>
        <taxon>Dikarya</taxon>
        <taxon>Ascomycota</taxon>
        <taxon>Pezizomycotina</taxon>
        <taxon>Sordariomycetes</taxon>
        <taxon>Hypocreomycetidae</taxon>
        <taxon>Hypocreales</taxon>
        <taxon>Cordycipitaceae</taxon>
        <taxon>Cordyceps</taxon>
    </lineage>
</organism>
<dbReference type="InterPro" id="IPR036259">
    <property type="entry name" value="MFS_trans_sf"/>
</dbReference>
<dbReference type="PROSITE" id="PS50850">
    <property type="entry name" value="MFS"/>
    <property type="match status" value="1"/>
</dbReference>
<feature type="transmembrane region" description="Helical" evidence="8">
    <location>
        <begin position="369"/>
        <end position="388"/>
    </location>
</feature>
<evidence type="ECO:0000259" key="9">
    <source>
        <dbReference type="PROSITE" id="PS50850"/>
    </source>
</evidence>
<feature type="transmembrane region" description="Helical" evidence="8">
    <location>
        <begin position="47"/>
        <end position="67"/>
    </location>
</feature>
<dbReference type="SUPFAM" id="SSF103473">
    <property type="entry name" value="MFS general substrate transporter"/>
    <property type="match status" value="1"/>
</dbReference>
<dbReference type="InterPro" id="IPR005829">
    <property type="entry name" value="Sugar_transporter_CS"/>
</dbReference>
<keyword evidence="5 8" id="KW-1133">Transmembrane helix</keyword>
<feature type="transmembrane region" description="Helical" evidence="8">
    <location>
        <begin position="307"/>
        <end position="328"/>
    </location>
</feature>
<name>A0A167N5C4_CORFA</name>
<dbReference type="Pfam" id="PF00083">
    <property type="entry name" value="Sugar_tr"/>
    <property type="match status" value="1"/>
</dbReference>
<reference evidence="10 11" key="1">
    <citation type="journal article" date="2016" name="Genome Biol. Evol.">
        <title>Divergent and convergent evolution of fungal pathogenicity.</title>
        <authorList>
            <person name="Shang Y."/>
            <person name="Xiao G."/>
            <person name="Zheng P."/>
            <person name="Cen K."/>
            <person name="Zhan S."/>
            <person name="Wang C."/>
        </authorList>
    </citation>
    <scope>NUCLEOTIDE SEQUENCE [LARGE SCALE GENOMIC DNA]</scope>
    <source>
        <strain evidence="10 11">ARSEF 2679</strain>
    </source>
</reference>